<evidence type="ECO:0000313" key="2">
    <source>
        <dbReference type="Proteomes" id="UP000009145"/>
    </source>
</evidence>
<dbReference type="HOGENOM" id="CLU_034348_1_0_6"/>
<proteinExistence type="predicted"/>
<dbReference type="GO" id="GO:0015948">
    <property type="term" value="P:methanogenesis"/>
    <property type="evidence" value="ECO:0007669"/>
    <property type="project" value="InterPro"/>
</dbReference>
<dbReference type="STRING" id="754477.Q7C_1965"/>
<gene>
    <name evidence="1" type="ordered locus">Q7C_1965</name>
</gene>
<dbReference type="OrthoDB" id="240576at2"/>
<keyword evidence="2" id="KW-1185">Reference proteome</keyword>
<accession>I1YJL2</accession>
<dbReference type="NCBIfam" id="TIGR03129">
    <property type="entry name" value="one_C_dehyd_B"/>
    <property type="match status" value="1"/>
</dbReference>
<dbReference type="SUPFAM" id="SSF53706">
    <property type="entry name" value="Formate dehydrogenase/DMSO reductase, domains 1-3"/>
    <property type="match status" value="1"/>
</dbReference>
<dbReference type="InterPro" id="IPR016457">
    <property type="entry name" value="Formylmethanofuran_DH_bsu"/>
</dbReference>
<dbReference type="Gene3D" id="3.40.50.1220">
    <property type="entry name" value="TPP-binding domain"/>
    <property type="match status" value="1"/>
</dbReference>
<evidence type="ECO:0000313" key="1">
    <source>
        <dbReference type="EMBL" id="AFJ03105.1"/>
    </source>
</evidence>
<dbReference type="EC" id="1.2.99.5" evidence="1"/>
<protein>
    <submittedName>
        <fullName evidence="1">Formylmethanofuran dehydrogenase subunit B</fullName>
        <ecNumber evidence="1">1.2.99.5</ecNumber>
    </submittedName>
</protein>
<dbReference type="GO" id="GO:0018493">
    <property type="term" value="F:formylmethanofuran dehydrogenase activity"/>
    <property type="evidence" value="ECO:0007669"/>
    <property type="project" value="InterPro"/>
</dbReference>
<dbReference type="EMBL" id="CP003380">
    <property type="protein sequence ID" value="AFJ03105.1"/>
    <property type="molecule type" value="Genomic_DNA"/>
</dbReference>
<dbReference type="PATRIC" id="fig|754477.3.peg.1934"/>
<sequence length="426" mass="46766">MTDTDAGKHWQEIASPFCGIASDDLTVRVQDLSVTVEENADAVTRPGFETPLAEMKPMLHGQETTLEKAVSYIAKQLRAANQPVIGGLGTDLNGARAALSLADRSGAVVDSQFSTAAFRNILVLQDTGYMTTTLTEVRNRADVIVVVGGDIETAFPRFYERIVWPEESMFDVDINQRRIIYLGKAPSGEASTSPSGQKAQVMTCDDHDLPEVLSVLRALINNRPVQATSVGGISVSDLQQLTDELKQASYSVFTWSGSLLNFDHAETSIQTLCEAIKELNKETRSSGLPLGGKEGDTTVNAVASWQTGYPMRTSFQRGYPEYDPFLFDTQRMVINNEVDFFMWINAFNTEGLPPSTVLPDVVIGRSGMQFNKMPEVFIPVGVPGIDHEGRIFRCDSVVSMPLRKLRQSDLPSVSEVLKAVEQAMQE</sequence>
<dbReference type="Proteomes" id="UP000009145">
    <property type="component" value="Chromosome"/>
</dbReference>
<dbReference type="KEGG" id="mec:Q7C_1965"/>
<dbReference type="RefSeq" id="WP_014704524.1">
    <property type="nucleotide sequence ID" value="NC_017856.1"/>
</dbReference>
<name>I1YJL2_METFJ</name>
<dbReference type="eggNOG" id="COG1029">
    <property type="taxonomic scope" value="Bacteria"/>
</dbReference>
<dbReference type="AlphaFoldDB" id="I1YJL2"/>
<organism evidence="1 2">
    <name type="scientific">Methylophaga frappieri (strain ATCC BAA-2434 / DSM 25690 / JAM7)</name>
    <dbReference type="NCBI Taxonomy" id="754477"/>
    <lineage>
        <taxon>Bacteria</taxon>
        <taxon>Pseudomonadati</taxon>
        <taxon>Pseudomonadota</taxon>
        <taxon>Gammaproteobacteria</taxon>
        <taxon>Thiotrichales</taxon>
        <taxon>Piscirickettsiaceae</taxon>
        <taxon>Methylophaga</taxon>
    </lineage>
</organism>
<keyword evidence="1" id="KW-0560">Oxidoreductase</keyword>
<reference evidence="1 2" key="1">
    <citation type="journal article" date="2012" name="J. Bacteriol.">
        <title>Complete genome sequences of Methylophaga sp. strain JAM1 and Methylophaga sp. strain JAM7.</title>
        <authorList>
            <person name="Villeneuve C."/>
            <person name="Martineau C."/>
            <person name="Mauffrey F."/>
            <person name="Villemur R."/>
        </authorList>
    </citation>
    <scope>NUCLEOTIDE SEQUENCE [LARGE SCALE GENOMIC DNA]</scope>
    <source>
        <strain evidence="1 2">JAM7</strain>
    </source>
</reference>